<reference evidence="1 2" key="1">
    <citation type="submission" date="2017-05" db="EMBL/GenBank/DDBJ databases">
        <title>Complete and WGS of Bordetella genogroups.</title>
        <authorList>
            <person name="Spilker T."/>
            <person name="LiPuma J."/>
        </authorList>
    </citation>
    <scope>NUCLEOTIDE SEQUENCE [LARGE SCALE GENOMIC DNA]</scope>
    <source>
        <strain evidence="1 2">AU19157</strain>
    </source>
</reference>
<dbReference type="RefSeq" id="WP_086065046.1">
    <property type="nucleotide sequence ID" value="NZ_CP021108.1"/>
</dbReference>
<sequence length="206" mass="23255">MPQHGARASSIAWPAGEGEQQPLLHVHHRHDPLRHHVESYIARRYRQRYGAYLKEWLPVLVSLQDDGQILAAAGYRPASQALFLERYLSAPVEKYIRADGVPVSRGRIVEVGHFAAMRPGAGRRLVPLLADHLHRQGYEWAVSTLTAELHHLFARMGLAHRSLGIASAARLDETERQDWGDYYAHGPEVFAGHLRTILQRFGEQAV</sequence>
<dbReference type="InterPro" id="IPR016181">
    <property type="entry name" value="Acyl_CoA_acyltransferase"/>
</dbReference>
<proteinExistence type="predicted"/>
<dbReference type="EMBL" id="CP021108">
    <property type="protein sequence ID" value="ARP81860.1"/>
    <property type="molecule type" value="Genomic_DNA"/>
</dbReference>
<dbReference type="KEGG" id="bgv:CAL12_14240"/>
<evidence type="ECO:0000313" key="2">
    <source>
        <dbReference type="Proteomes" id="UP000194151"/>
    </source>
</evidence>
<organism evidence="1 2">
    <name type="scientific">Bordetella genomosp. 8</name>
    <dbReference type="NCBI Taxonomy" id="1416806"/>
    <lineage>
        <taxon>Bacteria</taxon>
        <taxon>Pseudomonadati</taxon>
        <taxon>Pseudomonadota</taxon>
        <taxon>Betaproteobacteria</taxon>
        <taxon>Burkholderiales</taxon>
        <taxon>Alcaligenaceae</taxon>
        <taxon>Bordetella</taxon>
    </lineage>
</organism>
<name>A0A1W6YL92_9BORD</name>
<accession>A0A1W6YL92</accession>
<dbReference type="Pfam" id="PF12261">
    <property type="entry name" value="T_hemolysin"/>
    <property type="match status" value="1"/>
</dbReference>
<dbReference type="Proteomes" id="UP000194151">
    <property type="component" value="Chromosome"/>
</dbReference>
<dbReference type="AlphaFoldDB" id="A0A1W6YL92"/>
<dbReference type="InterPro" id="IPR022050">
    <property type="entry name" value="T_hemolysin"/>
</dbReference>
<evidence type="ECO:0000313" key="1">
    <source>
        <dbReference type="EMBL" id="ARP81860.1"/>
    </source>
</evidence>
<dbReference type="OrthoDB" id="7432757at2"/>
<dbReference type="STRING" id="1416806.CAL12_14240"/>
<dbReference type="SUPFAM" id="SSF55729">
    <property type="entry name" value="Acyl-CoA N-acyltransferases (Nat)"/>
    <property type="match status" value="1"/>
</dbReference>
<gene>
    <name evidence="1" type="ORF">CAL12_14240</name>
</gene>
<keyword evidence="2" id="KW-1185">Reference proteome</keyword>
<protein>
    <submittedName>
        <fullName evidence="1">Thermostable hemolysin</fullName>
    </submittedName>
</protein>